<feature type="domain" description="RNA polymerase Rpb1" evidence="4">
    <location>
        <begin position="34"/>
        <end position="140"/>
    </location>
</feature>
<accession>A0A1A6GR45</accession>
<dbReference type="GO" id="GO:0003899">
    <property type="term" value="F:DNA-directed RNA polymerase activity"/>
    <property type="evidence" value="ECO:0007669"/>
    <property type="project" value="UniProtKB-EC"/>
</dbReference>
<dbReference type="Proteomes" id="UP000092124">
    <property type="component" value="Unassembled WGS sequence"/>
</dbReference>
<evidence type="ECO:0000313" key="5">
    <source>
        <dbReference type="EMBL" id="OBS68155.1"/>
    </source>
</evidence>
<comment type="caution">
    <text evidence="5">The sequence shown here is derived from an EMBL/GenBank/DDBJ whole genome shotgun (WGS) entry which is preliminary data.</text>
</comment>
<keyword evidence="2" id="KW-0479">Metal-binding</keyword>
<evidence type="ECO:0000259" key="4">
    <source>
        <dbReference type="Pfam" id="PF04998"/>
    </source>
</evidence>
<dbReference type="GO" id="GO:0006351">
    <property type="term" value="P:DNA-templated transcription"/>
    <property type="evidence" value="ECO:0007669"/>
    <property type="project" value="InterPro"/>
</dbReference>
<dbReference type="EC" id="2.7.7.6" evidence="1"/>
<dbReference type="SUPFAM" id="SSF64484">
    <property type="entry name" value="beta and beta-prime subunits of DNA dependent RNA-polymerase"/>
    <property type="match status" value="1"/>
</dbReference>
<dbReference type="Gene3D" id="6.20.50.80">
    <property type="match status" value="1"/>
</dbReference>
<dbReference type="EMBL" id="LZPO01076081">
    <property type="protein sequence ID" value="OBS68155.1"/>
    <property type="molecule type" value="Genomic_DNA"/>
</dbReference>
<dbReference type="GO" id="GO:0003677">
    <property type="term" value="F:DNA binding"/>
    <property type="evidence" value="ECO:0007669"/>
    <property type="project" value="InterPro"/>
</dbReference>
<dbReference type="GO" id="GO:0046872">
    <property type="term" value="F:metal ion binding"/>
    <property type="evidence" value="ECO:0007669"/>
    <property type="project" value="UniProtKB-KW"/>
</dbReference>
<dbReference type="Pfam" id="PF04998">
    <property type="entry name" value="RNA_pol_Rpb1_5"/>
    <property type="match status" value="1"/>
</dbReference>
<evidence type="ECO:0000256" key="2">
    <source>
        <dbReference type="ARBA" id="ARBA00022723"/>
    </source>
</evidence>
<organism evidence="5 6">
    <name type="scientific">Neotoma lepida</name>
    <name type="common">Desert woodrat</name>
    <dbReference type="NCBI Taxonomy" id="56216"/>
    <lineage>
        <taxon>Eukaryota</taxon>
        <taxon>Metazoa</taxon>
        <taxon>Chordata</taxon>
        <taxon>Craniata</taxon>
        <taxon>Vertebrata</taxon>
        <taxon>Euteleostomi</taxon>
        <taxon>Mammalia</taxon>
        <taxon>Eutheria</taxon>
        <taxon>Euarchontoglires</taxon>
        <taxon>Glires</taxon>
        <taxon>Rodentia</taxon>
        <taxon>Myomorpha</taxon>
        <taxon>Muroidea</taxon>
        <taxon>Cricetidae</taxon>
        <taxon>Neotominae</taxon>
        <taxon>Neotoma</taxon>
    </lineage>
</organism>
<gene>
    <name evidence="5" type="ORF">A6R68_03305</name>
</gene>
<keyword evidence="6" id="KW-1185">Reference proteome</keyword>
<dbReference type="STRING" id="56216.A0A1A6GR45"/>
<proteinExistence type="predicted"/>
<evidence type="ECO:0000256" key="3">
    <source>
        <dbReference type="ARBA" id="ARBA00022833"/>
    </source>
</evidence>
<dbReference type="AlphaFoldDB" id="A0A1A6GR45"/>
<reference evidence="5 6" key="1">
    <citation type="submission" date="2016-06" db="EMBL/GenBank/DDBJ databases">
        <title>The Draft Genome Sequence and Annotation of the Desert Woodrat Neotoma lepida.</title>
        <authorList>
            <person name="Campbell M."/>
            <person name="Oakeson K.F."/>
            <person name="Yandell M."/>
            <person name="Halpert J.R."/>
            <person name="Dearing D."/>
        </authorList>
    </citation>
    <scope>NUCLEOTIDE SEQUENCE [LARGE SCALE GENOMIC DNA]</scope>
    <source>
        <strain evidence="5">417</strain>
        <tissue evidence="5">Liver</tissue>
    </source>
</reference>
<name>A0A1A6GR45_NEOLE</name>
<dbReference type="PANTHER" id="PTHR48446:SF1">
    <property type="entry name" value="DNA-DIRECTED RNA POLYMERASE SUBUNIT BETA' N-TERMINAL SECTION"/>
    <property type="match status" value="1"/>
</dbReference>
<keyword evidence="3" id="KW-0862">Zinc</keyword>
<dbReference type="OrthoDB" id="270392at2759"/>
<evidence type="ECO:0000313" key="6">
    <source>
        <dbReference type="Proteomes" id="UP000092124"/>
    </source>
</evidence>
<sequence>MLDSTLCLIWPSVEVKTLQNTKPEFDEPVSQTKLMRRRLVKSMEDLCSLYDLTVRSSTGNIIQFIYGGDSLDPVTIEGKDEPLEFKRVLDNIKMEPGSAVGAPCAQSTGEPGTLMTLKTFHFAGVASMDITLALPIITAQLGKDDDVDNAHLVNAETVRYSMYTSKLRVKPGDVAVDGEAVVCVTPRANSKSSMYYVLQFLKEDLPKVEKPLVIEAAQTTMINEIQYTMVHPSMRIYRSHLMLLSYLMTYKVFGLAKMKENVLMLASFEKTADHLFDVAYLEID</sequence>
<evidence type="ECO:0000256" key="1">
    <source>
        <dbReference type="ARBA" id="ARBA00012418"/>
    </source>
</evidence>
<dbReference type="InterPro" id="IPR007081">
    <property type="entry name" value="RNA_pol_Rpb1_5"/>
</dbReference>
<dbReference type="PANTHER" id="PTHR48446">
    <property type="entry name" value="DNA-DIRECTED RNA POLYMERASE SUBUNIT BETA' N-TERMINAL SECTION"/>
    <property type="match status" value="1"/>
</dbReference>
<protein>
    <recommendedName>
        <fullName evidence="1">DNA-directed RNA polymerase</fullName>
        <ecNumber evidence="1">2.7.7.6</ecNumber>
    </recommendedName>
</protein>
<dbReference type="InterPro" id="IPR015700">
    <property type="entry name" value="RPC1"/>
</dbReference>